<feature type="region of interest" description="Disordered" evidence="1">
    <location>
        <begin position="189"/>
        <end position="221"/>
    </location>
</feature>
<accession>A0ABD1UXX1</accession>
<evidence type="ECO:0000256" key="1">
    <source>
        <dbReference type="SAM" id="MobiDB-lite"/>
    </source>
</evidence>
<sequence length="238" mass="27596">MHWLAEVKVVTYDRRRRWWQLKVDKHDEDDGNLQFQVSGTTIEKKRKTLRRGTTLLRPEFYSETCARCLDFSSFCALSPFSSCATIVHYGTTLHSLTSPEKPKSRSCARYGTTLRSLTSPEKPKSRSVNLDGRRQRAEPQRPQKRDFGFSGDVREQRVVPQRAQEWDFGFSGDARERMVVPHRVVVAQEENGDSVQKEEKSRQRAQVSEENSGRRRVVPRRRFFAGNRSGGWFQGDRG</sequence>
<protein>
    <submittedName>
        <fullName evidence="2">Uncharacterized protein</fullName>
    </submittedName>
</protein>
<dbReference type="EMBL" id="JBFOLJ010000006">
    <property type="protein sequence ID" value="KAL2529248.1"/>
    <property type="molecule type" value="Genomic_DNA"/>
</dbReference>
<comment type="caution">
    <text evidence="2">The sequence shown here is derived from an EMBL/GenBank/DDBJ whole genome shotgun (WGS) entry which is preliminary data.</text>
</comment>
<feature type="compositionally biased region" description="Basic and acidic residues" evidence="1">
    <location>
        <begin position="131"/>
        <end position="153"/>
    </location>
</feature>
<reference evidence="3" key="1">
    <citation type="submission" date="2024-07" db="EMBL/GenBank/DDBJ databases">
        <title>Two chromosome-level genome assemblies of Korean endemic species Abeliophyllum distichum and Forsythia ovata (Oleaceae).</title>
        <authorList>
            <person name="Jang H."/>
        </authorList>
    </citation>
    <scope>NUCLEOTIDE SEQUENCE [LARGE SCALE GENOMIC DNA]</scope>
</reference>
<gene>
    <name evidence="2" type="ORF">Fot_21849</name>
</gene>
<feature type="region of interest" description="Disordered" evidence="1">
    <location>
        <begin position="94"/>
        <end position="153"/>
    </location>
</feature>
<name>A0ABD1UXX1_9LAMI</name>
<proteinExistence type="predicted"/>
<dbReference type="Proteomes" id="UP001604277">
    <property type="component" value="Unassembled WGS sequence"/>
</dbReference>
<evidence type="ECO:0000313" key="3">
    <source>
        <dbReference type="Proteomes" id="UP001604277"/>
    </source>
</evidence>
<dbReference type="AlphaFoldDB" id="A0ABD1UXX1"/>
<organism evidence="2 3">
    <name type="scientific">Forsythia ovata</name>
    <dbReference type="NCBI Taxonomy" id="205694"/>
    <lineage>
        <taxon>Eukaryota</taxon>
        <taxon>Viridiplantae</taxon>
        <taxon>Streptophyta</taxon>
        <taxon>Embryophyta</taxon>
        <taxon>Tracheophyta</taxon>
        <taxon>Spermatophyta</taxon>
        <taxon>Magnoliopsida</taxon>
        <taxon>eudicotyledons</taxon>
        <taxon>Gunneridae</taxon>
        <taxon>Pentapetalae</taxon>
        <taxon>asterids</taxon>
        <taxon>lamiids</taxon>
        <taxon>Lamiales</taxon>
        <taxon>Oleaceae</taxon>
        <taxon>Forsythieae</taxon>
        <taxon>Forsythia</taxon>
    </lineage>
</organism>
<keyword evidence="3" id="KW-1185">Reference proteome</keyword>
<evidence type="ECO:0000313" key="2">
    <source>
        <dbReference type="EMBL" id="KAL2529248.1"/>
    </source>
</evidence>